<dbReference type="Gene3D" id="2.10.25.10">
    <property type="entry name" value="Laminin"/>
    <property type="match status" value="1"/>
</dbReference>
<evidence type="ECO:0000313" key="8">
    <source>
        <dbReference type="EMBL" id="CAB0015492.1"/>
    </source>
</evidence>
<dbReference type="InterPro" id="IPR050440">
    <property type="entry name" value="Laminin/Netrin_ECM"/>
</dbReference>
<dbReference type="Pfam" id="PF00053">
    <property type="entry name" value="EGF_laminin"/>
    <property type="match status" value="1"/>
</dbReference>
<proteinExistence type="predicted"/>
<feature type="domain" description="Laminin EGF-like" evidence="7">
    <location>
        <begin position="72"/>
        <end position="118"/>
    </location>
</feature>
<comment type="caution">
    <text evidence="6">Lacks conserved residue(s) required for the propagation of feature annotation.</text>
</comment>
<keyword evidence="4" id="KW-0325">Glycoprotein</keyword>
<dbReference type="InterPro" id="IPR002049">
    <property type="entry name" value="LE_dom"/>
</dbReference>
<evidence type="ECO:0000313" key="9">
    <source>
        <dbReference type="Proteomes" id="UP000479000"/>
    </source>
</evidence>
<dbReference type="PANTHER" id="PTHR10574:SF435">
    <property type="entry name" value="LAMININ SUBUNIT GAMMA-1"/>
    <property type="match status" value="1"/>
</dbReference>
<evidence type="ECO:0000256" key="3">
    <source>
        <dbReference type="ARBA" id="ARBA00023157"/>
    </source>
</evidence>
<dbReference type="OrthoDB" id="430826at2759"/>
<evidence type="ECO:0000256" key="2">
    <source>
        <dbReference type="ARBA" id="ARBA00022737"/>
    </source>
</evidence>
<dbReference type="SUPFAM" id="SSF57196">
    <property type="entry name" value="EGF/Laminin"/>
    <property type="match status" value="1"/>
</dbReference>
<dbReference type="PROSITE" id="PS01248">
    <property type="entry name" value="EGF_LAM_1"/>
    <property type="match status" value="1"/>
</dbReference>
<evidence type="ECO:0000259" key="7">
    <source>
        <dbReference type="PROSITE" id="PS50027"/>
    </source>
</evidence>
<sequence length="118" mass="13413">MLKFLLLRTMHVIYLVHFRRILRNRESCILPVIVVGLSELRPLQLRFGQRLFTTLRLPQWEMQMQEVGCVACSCYAAGSLSTRCDINTGQCDCKPGVIGLQCDQCPNAYAQVTHHGCE</sequence>
<feature type="non-terminal residue" evidence="8">
    <location>
        <position position="118"/>
    </location>
</feature>
<organism evidence="8 9">
    <name type="scientific">Nesidiocoris tenuis</name>
    <dbReference type="NCBI Taxonomy" id="355587"/>
    <lineage>
        <taxon>Eukaryota</taxon>
        <taxon>Metazoa</taxon>
        <taxon>Ecdysozoa</taxon>
        <taxon>Arthropoda</taxon>
        <taxon>Hexapoda</taxon>
        <taxon>Insecta</taxon>
        <taxon>Pterygota</taxon>
        <taxon>Neoptera</taxon>
        <taxon>Paraneoptera</taxon>
        <taxon>Hemiptera</taxon>
        <taxon>Heteroptera</taxon>
        <taxon>Panheteroptera</taxon>
        <taxon>Cimicomorpha</taxon>
        <taxon>Miridae</taxon>
        <taxon>Dicyphina</taxon>
        <taxon>Nesidiocoris</taxon>
    </lineage>
</organism>
<dbReference type="EMBL" id="CADCXU010029171">
    <property type="protein sequence ID" value="CAB0015492.1"/>
    <property type="molecule type" value="Genomic_DNA"/>
</dbReference>
<dbReference type="AlphaFoldDB" id="A0A6H5HHV4"/>
<dbReference type="SMART" id="SM00180">
    <property type="entry name" value="EGF_Lam"/>
    <property type="match status" value="1"/>
</dbReference>
<feature type="disulfide bond" evidence="6">
    <location>
        <begin position="93"/>
        <end position="102"/>
    </location>
</feature>
<keyword evidence="3 6" id="KW-1015">Disulfide bond</keyword>
<evidence type="ECO:0000256" key="5">
    <source>
        <dbReference type="ARBA" id="ARBA00023292"/>
    </source>
</evidence>
<feature type="disulfide bond" evidence="6">
    <location>
        <begin position="72"/>
        <end position="84"/>
    </location>
</feature>
<evidence type="ECO:0000256" key="6">
    <source>
        <dbReference type="PROSITE-ProRule" id="PRU00460"/>
    </source>
</evidence>
<reference evidence="8 9" key="1">
    <citation type="submission" date="2020-02" db="EMBL/GenBank/DDBJ databases">
        <authorList>
            <person name="Ferguson B K."/>
        </authorList>
    </citation>
    <scope>NUCLEOTIDE SEQUENCE [LARGE SCALE GENOMIC DNA]</scope>
</reference>
<dbReference type="GO" id="GO:0007411">
    <property type="term" value="P:axon guidance"/>
    <property type="evidence" value="ECO:0007669"/>
    <property type="project" value="TreeGrafter"/>
</dbReference>
<gene>
    <name evidence="8" type="ORF">NTEN_LOCUS19832</name>
</gene>
<keyword evidence="2" id="KW-0677">Repeat</keyword>
<name>A0A6H5HHV4_9HEMI</name>
<dbReference type="PANTHER" id="PTHR10574">
    <property type="entry name" value="NETRIN/LAMININ-RELATED"/>
    <property type="match status" value="1"/>
</dbReference>
<keyword evidence="9" id="KW-1185">Reference proteome</keyword>
<dbReference type="PROSITE" id="PS50027">
    <property type="entry name" value="EGF_LAM_2"/>
    <property type="match status" value="1"/>
</dbReference>
<dbReference type="GO" id="GO:0009887">
    <property type="term" value="P:animal organ morphogenesis"/>
    <property type="evidence" value="ECO:0007669"/>
    <property type="project" value="TreeGrafter"/>
</dbReference>
<dbReference type="Proteomes" id="UP000479000">
    <property type="component" value="Unassembled WGS sequence"/>
</dbReference>
<dbReference type="CDD" id="cd00055">
    <property type="entry name" value="EGF_Lam"/>
    <property type="match status" value="1"/>
</dbReference>
<dbReference type="GO" id="GO:0009888">
    <property type="term" value="P:tissue development"/>
    <property type="evidence" value="ECO:0007669"/>
    <property type="project" value="TreeGrafter"/>
</dbReference>
<accession>A0A6H5HHV4</accession>
<evidence type="ECO:0000256" key="4">
    <source>
        <dbReference type="ARBA" id="ARBA00023180"/>
    </source>
</evidence>
<keyword evidence="5 6" id="KW-0424">Laminin EGF-like domain</keyword>
<feature type="disulfide bond" evidence="6">
    <location>
        <begin position="74"/>
        <end position="91"/>
    </location>
</feature>
<dbReference type="GO" id="GO:0005604">
    <property type="term" value="C:basement membrane"/>
    <property type="evidence" value="ECO:0007669"/>
    <property type="project" value="TreeGrafter"/>
</dbReference>
<keyword evidence="1" id="KW-0732">Signal</keyword>
<dbReference type="FunFam" id="2.10.25.10:FF:000067">
    <property type="entry name" value="Laminin subunit gamma 1"/>
    <property type="match status" value="1"/>
</dbReference>
<protein>
    <recommendedName>
        <fullName evidence="7">Laminin EGF-like domain-containing protein</fullName>
    </recommendedName>
</protein>
<evidence type="ECO:0000256" key="1">
    <source>
        <dbReference type="ARBA" id="ARBA00022729"/>
    </source>
</evidence>